<dbReference type="OrthoDB" id="4289693at2"/>
<keyword evidence="1" id="KW-1133">Transmembrane helix</keyword>
<dbReference type="AlphaFoldDB" id="A0A517SE48"/>
<name>A0A517SE48_9PLAN</name>
<keyword evidence="4" id="KW-1185">Reference proteome</keyword>
<dbReference type="RefSeq" id="WP_145030257.1">
    <property type="nucleotide sequence ID" value="NZ_CP036271.1"/>
</dbReference>
<feature type="domain" description="DUF3592" evidence="2">
    <location>
        <begin position="86"/>
        <end position="148"/>
    </location>
</feature>
<dbReference type="InParanoid" id="A0A517SE48"/>
<keyword evidence="1" id="KW-0472">Membrane</keyword>
<reference evidence="3 4" key="1">
    <citation type="submission" date="2019-02" db="EMBL/GenBank/DDBJ databases">
        <title>Deep-cultivation of Planctomycetes and their phenomic and genomic characterization uncovers novel biology.</title>
        <authorList>
            <person name="Wiegand S."/>
            <person name="Jogler M."/>
            <person name="Boedeker C."/>
            <person name="Pinto D."/>
            <person name="Vollmers J."/>
            <person name="Rivas-Marin E."/>
            <person name="Kohn T."/>
            <person name="Peeters S.H."/>
            <person name="Heuer A."/>
            <person name="Rast P."/>
            <person name="Oberbeckmann S."/>
            <person name="Bunk B."/>
            <person name="Jeske O."/>
            <person name="Meyerdierks A."/>
            <person name="Storesund J.E."/>
            <person name="Kallscheuer N."/>
            <person name="Luecker S."/>
            <person name="Lage O.M."/>
            <person name="Pohl T."/>
            <person name="Merkel B.J."/>
            <person name="Hornburger P."/>
            <person name="Mueller R.-W."/>
            <person name="Bruemmer F."/>
            <person name="Labrenz M."/>
            <person name="Spormann A.M."/>
            <person name="Op den Camp H."/>
            <person name="Overmann J."/>
            <person name="Amann R."/>
            <person name="Jetten M.S.M."/>
            <person name="Mascher T."/>
            <person name="Medema M.H."/>
            <person name="Devos D.P."/>
            <person name="Kaster A.-K."/>
            <person name="Ovreas L."/>
            <person name="Rohde M."/>
            <person name="Galperin M.Y."/>
            <person name="Jogler C."/>
        </authorList>
    </citation>
    <scope>NUCLEOTIDE SEQUENCE [LARGE SCALE GENOMIC DNA]</scope>
    <source>
        <strain evidence="3 4">Pan44</strain>
    </source>
</reference>
<evidence type="ECO:0000259" key="2">
    <source>
        <dbReference type="Pfam" id="PF12158"/>
    </source>
</evidence>
<organism evidence="3 4">
    <name type="scientific">Caulifigura coniformis</name>
    <dbReference type="NCBI Taxonomy" id="2527983"/>
    <lineage>
        <taxon>Bacteria</taxon>
        <taxon>Pseudomonadati</taxon>
        <taxon>Planctomycetota</taxon>
        <taxon>Planctomycetia</taxon>
        <taxon>Planctomycetales</taxon>
        <taxon>Planctomycetaceae</taxon>
        <taxon>Caulifigura</taxon>
    </lineage>
</organism>
<feature type="transmembrane region" description="Helical" evidence="1">
    <location>
        <begin position="51"/>
        <end position="73"/>
    </location>
</feature>
<dbReference type="EMBL" id="CP036271">
    <property type="protein sequence ID" value="QDT54400.1"/>
    <property type="molecule type" value="Genomic_DNA"/>
</dbReference>
<evidence type="ECO:0000313" key="3">
    <source>
        <dbReference type="EMBL" id="QDT54400.1"/>
    </source>
</evidence>
<proteinExistence type="predicted"/>
<dbReference type="KEGG" id="ccos:Pan44_24330"/>
<evidence type="ECO:0000256" key="1">
    <source>
        <dbReference type="SAM" id="Phobius"/>
    </source>
</evidence>
<gene>
    <name evidence="3" type="ORF">Pan44_24330</name>
</gene>
<feature type="transmembrane region" description="Helical" evidence="1">
    <location>
        <begin position="156"/>
        <end position="178"/>
    </location>
</feature>
<dbReference type="InterPro" id="IPR021994">
    <property type="entry name" value="DUF3592"/>
</dbReference>
<dbReference type="Pfam" id="PF12158">
    <property type="entry name" value="DUF3592"/>
    <property type="match status" value="1"/>
</dbReference>
<evidence type="ECO:0000313" key="4">
    <source>
        <dbReference type="Proteomes" id="UP000315700"/>
    </source>
</evidence>
<dbReference type="Proteomes" id="UP000315700">
    <property type="component" value="Chromosome"/>
</dbReference>
<sequence length="182" mass="20196">MPDYSDGHARQLEDILEDLSAGRSTVKEAAEWIRRQSPQSIHRPLRPKKSFGLGVLITVIGMVFLGMAAVIGYHSQQFTAQAVKAQGTVTEMVRRDRVQKPRYRYEVEGVEYTGVSATGTNPPMYKVGDVVEIEYLPDDPGRSRIASWAERWTGTLAVGVMGAGVTLIGLVMLVVRWLRSPH</sequence>
<protein>
    <recommendedName>
        <fullName evidence="2">DUF3592 domain-containing protein</fullName>
    </recommendedName>
</protein>
<keyword evidence="1" id="KW-0812">Transmembrane</keyword>
<accession>A0A517SE48</accession>